<proteinExistence type="predicted"/>
<accession>A0AAN9GCS3</accession>
<evidence type="ECO:0008006" key="4">
    <source>
        <dbReference type="Google" id="ProtNLM"/>
    </source>
</evidence>
<dbReference type="GO" id="GO:0005634">
    <property type="term" value="C:nucleus"/>
    <property type="evidence" value="ECO:0007669"/>
    <property type="project" value="TreeGrafter"/>
</dbReference>
<name>A0AAN9GCS3_9CAEN</name>
<feature type="region of interest" description="Disordered" evidence="1">
    <location>
        <begin position="143"/>
        <end position="212"/>
    </location>
</feature>
<sequence length="329" mass="37314">MSRFIADRAYDYFDLGDESDQERAESSEDEIDIILHGTSEQRKRLRHIHQKEQQQKSGQQSRQSRPHKASDGHESSSEDEFEREMNAELEKTVYMLEKSRAEIQMKEKALVTSKASAAEGKQEGDSSAAENIKKSFYNDMYFDSDDDENYEGEGDAKIPKQHTQPSNDDLLYDPDMDDEDQKWVDQQRKQHYGSKGQAAGNRKRGSGNKMNSIPKSDAVLDCPACMTTLCLDCQRHEIYPTQYRAMFVMNCKVNTGELLSVPERAAKKKFKKSKQSSGKTGEGSGNTADQNDASKDNFHPVKCEECDTVVGVVDTEEVYHFFNVLVSQP</sequence>
<feature type="compositionally biased region" description="Acidic residues" evidence="1">
    <location>
        <begin position="170"/>
        <end position="180"/>
    </location>
</feature>
<feature type="region of interest" description="Disordered" evidence="1">
    <location>
        <begin position="266"/>
        <end position="298"/>
    </location>
</feature>
<feature type="region of interest" description="Disordered" evidence="1">
    <location>
        <begin position="41"/>
        <end position="86"/>
    </location>
</feature>
<dbReference type="Proteomes" id="UP001374579">
    <property type="component" value="Unassembled WGS sequence"/>
</dbReference>
<dbReference type="InterPro" id="IPR019370">
    <property type="entry name" value="E2F-assoc_phosphoprotein"/>
</dbReference>
<gene>
    <name evidence="2" type="ORF">V1264_018433</name>
</gene>
<dbReference type="AlphaFoldDB" id="A0AAN9GCS3"/>
<dbReference type="PANTHER" id="PTHR15967">
    <property type="entry name" value="E2F-ASSOCIATED PHOSPHOPROTEIN"/>
    <property type="match status" value="1"/>
</dbReference>
<dbReference type="EMBL" id="JBAMIC010000008">
    <property type="protein sequence ID" value="KAK7103561.1"/>
    <property type="molecule type" value="Genomic_DNA"/>
</dbReference>
<reference evidence="2 3" key="1">
    <citation type="submission" date="2024-02" db="EMBL/GenBank/DDBJ databases">
        <title>Chromosome-scale genome assembly of the rough periwinkle Littorina saxatilis.</title>
        <authorList>
            <person name="De Jode A."/>
            <person name="Faria R."/>
            <person name="Formenti G."/>
            <person name="Sims Y."/>
            <person name="Smith T.P."/>
            <person name="Tracey A."/>
            <person name="Wood J.M.D."/>
            <person name="Zagrodzka Z.B."/>
            <person name="Johannesson K."/>
            <person name="Butlin R.K."/>
            <person name="Leder E.H."/>
        </authorList>
    </citation>
    <scope>NUCLEOTIDE SEQUENCE [LARGE SCALE GENOMIC DNA]</scope>
    <source>
        <strain evidence="2">Snail1</strain>
        <tissue evidence="2">Muscle</tissue>
    </source>
</reference>
<organism evidence="2 3">
    <name type="scientific">Littorina saxatilis</name>
    <dbReference type="NCBI Taxonomy" id="31220"/>
    <lineage>
        <taxon>Eukaryota</taxon>
        <taxon>Metazoa</taxon>
        <taxon>Spiralia</taxon>
        <taxon>Lophotrochozoa</taxon>
        <taxon>Mollusca</taxon>
        <taxon>Gastropoda</taxon>
        <taxon>Caenogastropoda</taxon>
        <taxon>Littorinimorpha</taxon>
        <taxon>Littorinoidea</taxon>
        <taxon>Littorinidae</taxon>
        <taxon>Littorina</taxon>
    </lineage>
</organism>
<evidence type="ECO:0000313" key="3">
    <source>
        <dbReference type="Proteomes" id="UP001374579"/>
    </source>
</evidence>
<feature type="region of interest" description="Disordered" evidence="1">
    <location>
        <begin position="106"/>
        <end position="131"/>
    </location>
</feature>
<keyword evidence="3" id="KW-1185">Reference proteome</keyword>
<protein>
    <recommendedName>
        <fullName evidence="4">E2F-associated phosphoprotein</fullName>
    </recommendedName>
</protein>
<dbReference type="Pfam" id="PF10238">
    <property type="entry name" value="Eapp_C"/>
    <property type="match status" value="1"/>
</dbReference>
<dbReference type="PANTHER" id="PTHR15967:SF0">
    <property type="entry name" value="E2F-ASSOCIATED PHOSPHOPROTEIN"/>
    <property type="match status" value="1"/>
</dbReference>
<comment type="caution">
    <text evidence="2">The sequence shown here is derived from an EMBL/GenBank/DDBJ whole genome shotgun (WGS) entry which is preliminary data.</text>
</comment>
<evidence type="ECO:0000313" key="2">
    <source>
        <dbReference type="EMBL" id="KAK7103561.1"/>
    </source>
</evidence>
<feature type="compositionally biased region" description="Acidic residues" evidence="1">
    <location>
        <begin position="143"/>
        <end position="153"/>
    </location>
</feature>
<evidence type="ECO:0000256" key="1">
    <source>
        <dbReference type="SAM" id="MobiDB-lite"/>
    </source>
</evidence>